<organism evidence="1 2">
    <name type="scientific">Deinococcus roseus</name>
    <dbReference type="NCBI Taxonomy" id="392414"/>
    <lineage>
        <taxon>Bacteria</taxon>
        <taxon>Thermotogati</taxon>
        <taxon>Deinococcota</taxon>
        <taxon>Deinococci</taxon>
        <taxon>Deinococcales</taxon>
        <taxon>Deinococcaceae</taxon>
        <taxon>Deinococcus</taxon>
    </lineage>
</organism>
<proteinExistence type="predicted"/>
<protein>
    <submittedName>
        <fullName evidence="1">DUF4865 domain-containing protein</fullName>
    </submittedName>
</protein>
<dbReference type="RefSeq" id="WP_229684686.1">
    <property type="nucleotide sequence ID" value="NZ_BMOD01000004.1"/>
</dbReference>
<dbReference type="Proteomes" id="UP000632222">
    <property type="component" value="Unassembled WGS sequence"/>
</dbReference>
<gene>
    <name evidence="1" type="ORF">GCM10008938_16690</name>
</gene>
<evidence type="ECO:0000313" key="1">
    <source>
        <dbReference type="EMBL" id="GGJ31198.1"/>
    </source>
</evidence>
<accession>A0ABQ2CXP3</accession>
<sequence>MGLMHYDIHLPGDHNMETIRERVRTRGHALDQLPGLTFKAYLLRESGKAGSTVNSYSPFYLWHSEHAMREFLLGPGFAGLSQDFGRPSVEHWMEMQFQKGKVFGKSPVWATLLRIPIAAGKDLSEAIHEAENQLNALQDHPALHCAVSGLDLRTWEQVLFALWTTDPSEQMGIHFQVLHLSCPGLEQEKV</sequence>
<dbReference type="InterPro" id="IPR032349">
    <property type="entry name" value="DUF4865"/>
</dbReference>
<name>A0ABQ2CXP3_9DEIO</name>
<dbReference type="EMBL" id="BMOD01000004">
    <property type="protein sequence ID" value="GGJ31198.1"/>
    <property type="molecule type" value="Genomic_DNA"/>
</dbReference>
<dbReference type="Pfam" id="PF16157">
    <property type="entry name" value="DUF4865"/>
    <property type="match status" value="1"/>
</dbReference>
<keyword evidence="2" id="KW-1185">Reference proteome</keyword>
<comment type="caution">
    <text evidence="1">The sequence shown here is derived from an EMBL/GenBank/DDBJ whole genome shotgun (WGS) entry which is preliminary data.</text>
</comment>
<reference evidence="2" key="1">
    <citation type="journal article" date="2019" name="Int. J. Syst. Evol. Microbiol.">
        <title>The Global Catalogue of Microorganisms (GCM) 10K type strain sequencing project: providing services to taxonomists for standard genome sequencing and annotation.</title>
        <authorList>
            <consortium name="The Broad Institute Genomics Platform"/>
            <consortium name="The Broad Institute Genome Sequencing Center for Infectious Disease"/>
            <person name="Wu L."/>
            <person name="Ma J."/>
        </authorList>
    </citation>
    <scope>NUCLEOTIDE SEQUENCE [LARGE SCALE GENOMIC DNA]</scope>
    <source>
        <strain evidence="2">JCM 14370</strain>
    </source>
</reference>
<evidence type="ECO:0000313" key="2">
    <source>
        <dbReference type="Proteomes" id="UP000632222"/>
    </source>
</evidence>